<dbReference type="OrthoDB" id="3723918at2"/>
<accession>A0A344UW96</accession>
<evidence type="ECO:0000313" key="2">
    <source>
        <dbReference type="EMBL" id="AXE39544.1"/>
    </source>
</evidence>
<dbReference type="Pfam" id="PF24740">
    <property type="entry name" value="DUF7691"/>
    <property type="match status" value="1"/>
</dbReference>
<dbReference type="KEGG" id="acij:JS278_02405"/>
<evidence type="ECO:0000313" key="3">
    <source>
        <dbReference type="Proteomes" id="UP000251995"/>
    </source>
</evidence>
<organism evidence="2 3">
    <name type="scientific">Acidipropionibacterium virtanenii</name>
    <dbReference type="NCBI Taxonomy" id="2057246"/>
    <lineage>
        <taxon>Bacteria</taxon>
        <taxon>Bacillati</taxon>
        <taxon>Actinomycetota</taxon>
        <taxon>Actinomycetes</taxon>
        <taxon>Propionibacteriales</taxon>
        <taxon>Propionibacteriaceae</taxon>
        <taxon>Acidipropionibacterium</taxon>
    </lineage>
</organism>
<gene>
    <name evidence="2" type="ORF">JS278_02405</name>
</gene>
<protein>
    <recommendedName>
        <fullName evidence="1">DUF7691 domain-containing protein</fullName>
    </recommendedName>
</protein>
<keyword evidence="3" id="KW-1185">Reference proteome</keyword>
<evidence type="ECO:0000259" key="1">
    <source>
        <dbReference type="Pfam" id="PF24740"/>
    </source>
</evidence>
<sequence>MGEFRLHAISIDEVRDIFGADDALADRLRECARAKFSVPAPRRRGLWSRLVPLTRTDPDAPVLPPGFPTPGDVEDLLAGRYAPPERLSRCWRVLDLWLCELSWGTTSLSLGPDEIDDLEFVLARAGLPSELSLRRLLSGDPQIPLRPAPDMRTGYARSAHVAATHEALSAVAARVDEQHTAMVEQLVDFLAQFCEWSAEAPGAGRPAPDLLVVWHANPTTLA</sequence>
<dbReference type="InterPro" id="IPR056108">
    <property type="entry name" value="DUF7691"/>
</dbReference>
<dbReference type="Proteomes" id="UP000251995">
    <property type="component" value="Chromosome"/>
</dbReference>
<reference evidence="2 3" key="1">
    <citation type="submission" date="2017-12" db="EMBL/GenBank/DDBJ databases">
        <title>The whole genome sequence of the Acidipropionibacterium virtanenii sp. nov. type strain JS278.</title>
        <authorList>
            <person name="Laine P."/>
            <person name="Deptula P."/>
            <person name="Varmanen P."/>
            <person name="Auvinen P."/>
        </authorList>
    </citation>
    <scope>NUCLEOTIDE SEQUENCE [LARGE SCALE GENOMIC DNA]</scope>
    <source>
        <strain evidence="2 3">JS278</strain>
    </source>
</reference>
<feature type="domain" description="DUF7691" evidence="1">
    <location>
        <begin position="6"/>
        <end position="210"/>
    </location>
</feature>
<name>A0A344UW96_9ACTN</name>
<dbReference type="AlphaFoldDB" id="A0A344UW96"/>
<dbReference type="RefSeq" id="WP_114045406.1">
    <property type="nucleotide sequence ID" value="NZ_CP025198.1"/>
</dbReference>
<dbReference type="EMBL" id="CP025198">
    <property type="protein sequence ID" value="AXE39544.1"/>
    <property type="molecule type" value="Genomic_DNA"/>
</dbReference>
<proteinExistence type="predicted"/>